<protein>
    <recommendedName>
        <fullName evidence="1">DUF2272 domain-containing protein</fullName>
    </recommendedName>
</protein>
<evidence type="ECO:0000313" key="3">
    <source>
        <dbReference type="Proteomes" id="UP000030321"/>
    </source>
</evidence>
<dbReference type="AlphaFoldDB" id="A0A0A1VWW6"/>
<dbReference type="EMBL" id="BBPA01000053">
    <property type="protein sequence ID" value="GAL94307.1"/>
    <property type="molecule type" value="Genomic_DNA"/>
</dbReference>
<dbReference type="RefSeq" id="WP_045360310.1">
    <property type="nucleotide sequence ID" value="NZ_BBPA01000053.1"/>
</dbReference>
<name>A0A0A1VWW6_MICAE</name>
<proteinExistence type="predicted"/>
<accession>A0A0A1VWW6</accession>
<gene>
    <name evidence="2" type="ORF">N44_02887</name>
</gene>
<feature type="domain" description="DUF2272" evidence="1">
    <location>
        <begin position="105"/>
        <end position="245"/>
    </location>
</feature>
<evidence type="ECO:0000259" key="1">
    <source>
        <dbReference type="Pfam" id="PF10030"/>
    </source>
</evidence>
<comment type="caution">
    <text evidence="2">The sequence shown here is derived from an EMBL/GenBank/DDBJ whole genome shotgun (WGS) entry which is preliminary data.</text>
</comment>
<reference evidence="3" key="1">
    <citation type="journal article" date="2015" name="Genome">
        <title>Whole Genome Sequence of the Non-Microcystin-Producing Microcystis aeruginosa Strain NIES-44.</title>
        <authorList>
            <person name="Okano K."/>
            <person name="Miyata N."/>
            <person name="Ozaki Y."/>
        </authorList>
    </citation>
    <scope>NUCLEOTIDE SEQUENCE [LARGE SCALE GENOMIC DNA]</scope>
    <source>
        <strain evidence="3">NIES-44</strain>
    </source>
</reference>
<sequence length="249" mass="27950">MKLLNTLIAGGLLTISFLVIPVATKAQNFQEKVAENAVKEWQNFHNPPIVVRAKADTEIRRDTGTAERPLEYAQCNIVNRYWRSVQTPPRGDFCRLPQIANKNQGGWDNYPWSAAFISFIMEQSGAGDQFKYSVRHATYIVDAVRNRDNPHASFRGYPIDWIRPSVGDLICAPRGKNAGLTYPQIIDKGDFESHCDIVVAKNNNQLEVIGGNVGDSVAKTIVSLDAQGHIKVTKPDFRPWFVVIKNNLR</sequence>
<evidence type="ECO:0000313" key="2">
    <source>
        <dbReference type="EMBL" id="GAL94307.1"/>
    </source>
</evidence>
<dbReference type="InterPro" id="IPR019262">
    <property type="entry name" value="DUF2272"/>
</dbReference>
<dbReference type="Pfam" id="PF10030">
    <property type="entry name" value="DUF2272"/>
    <property type="match status" value="1"/>
</dbReference>
<dbReference type="Proteomes" id="UP000030321">
    <property type="component" value="Unassembled WGS sequence"/>
</dbReference>
<organism evidence="2 3">
    <name type="scientific">Microcystis aeruginosa NIES-44</name>
    <dbReference type="NCBI Taxonomy" id="449439"/>
    <lineage>
        <taxon>Bacteria</taxon>
        <taxon>Bacillati</taxon>
        <taxon>Cyanobacteriota</taxon>
        <taxon>Cyanophyceae</taxon>
        <taxon>Oscillatoriophycideae</taxon>
        <taxon>Chroococcales</taxon>
        <taxon>Microcystaceae</taxon>
        <taxon>Microcystis</taxon>
    </lineage>
</organism>